<proteinExistence type="predicted"/>
<accession>A0A0J6VLS5</accession>
<reference evidence="2 3" key="1">
    <citation type="journal article" date="2015" name="Genome Biol. Evol.">
        <title>Characterization of Three Mycobacterium spp. with Potential Use in Bioremediation by Genome Sequencing and Comparative Genomics.</title>
        <authorList>
            <person name="Das S."/>
            <person name="Pettersson B.M."/>
            <person name="Behra P.R."/>
            <person name="Ramesh M."/>
            <person name="Dasgupta S."/>
            <person name="Bhattacharya A."/>
            <person name="Kirsebom L.A."/>
        </authorList>
    </citation>
    <scope>NUCLEOTIDE SEQUENCE [LARGE SCALE GENOMIC DNA]</scope>
    <source>
        <strain evidence="2 3">DSM 43826</strain>
    </source>
</reference>
<gene>
    <name evidence="2" type="ORF">MCHLDSM_04124</name>
</gene>
<sequence length="51" mass="5641">MMTNTATVIDLKSHAARSAADRRARAIEEAMRRHPSFQSRTAVPPPPLRAV</sequence>
<protein>
    <submittedName>
        <fullName evidence="2">Uncharacterized protein</fullName>
    </submittedName>
</protein>
<name>A0A0J6VLS5_9MYCO</name>
<evidence type="ECO:0000313" key="2">
    <source>
        <dbReference type="EMBL" id="KMO71975.1"/>
    </source>
</evidence>
<evidence type="ECO:0000313" key="3">
    <source>
        <dbReference type="Proteomes" id="UP000036513"/>
    </source>
</evidence>
<dbReference type="Proteomes" id="UP000036513">
    <property type="component" value="Unassembled WGS sequence"/>
</dbReference>
<dbReference type="EMBL" id="JYNL01000048">
    <property type="protein sequence ID" value="KMO71975.1"/>
    <property type="molecule type" value="Genomic_DNA"/>
</dbReference>
<organism evidence="2 3">
    <name type="scientific">Mycolicibacterium chlorophenolicum</name>
    <dbReference type="NCBI Taxonomy" id="37916"/>
    <lineage>
        <taxon>Bacteria</taxon>
        <taxon>Bacillati</taxon>
        <taxon>Actinomycetota</taxon>
        <taxon>Actinomycetes</taxon>
        <taxon>Mycobacteriales</taxon>
        <taxon>Mycobacteriaceae</taxon>
        <taxon>Mycolicibacterium</taxon>
    </lineage>
</organism>
<dbReference type="PATRIC" id="fig|37916.4.peg.4093"/>
<feature type="region of interest" description="Disordered" evidence="1">
    <location>
        <begin position="31"/>
        <end position="51"/>
    </location>
</feature>
<evidence type="ECO:0000256" key="1">
    <source>
        <dbReference type="SAM" id="MobiDB-lite"/>
    </source>
</evidence>
<keyword evidence="3" id="KW-1185">Reference proteome</keyword>
<comment type="caution">
    <text evidence="2">The sequence shown here is derived from an EMBL/GenBank/DDBJ whole genome shotgun (WGS) entry which is preliminary data.</text>
</comment>
<dbReference type="AlphaFoldDB" id="A0A0J6VLS5"/>